<dbReference type="GO" id="GO:0070012">
    <property type="term" value="F:oligopeptidase activity"/>
    <property type="evidence" value="ECO:0007669"/>
    <property type="project" value="TreeGrafter"/>
</dbReference>
<dbReference type="InterPro" id="IPR029058">
    <property type="entry name" value="AB_hydrolase_fold"/>
</dbReference>
<dbReference type="Gene3D" id="3.40.50.1820">
    <property type="entry name" value="alpha/beta hydrolase"/>
    <property type="match status" value="1"/>
</dbReference>
<dbReference type="InterPro" id="IPR001375">
    <property type="entry name" value="Peptidase_S9_cat"/>
</dbReference>
<dbReference type="RefSeq" id="WP_059139139.1">
    <property type="nucleotide sequence ID" value="NZ_LMBR01000160.1"/>
</dbReference>
<evidence type="ECO:0000256" key="5">
    <source>
        <dbReference type="ARBA" id="ARBA00022801"/>
    </source>
</evidence>
<feature type="signal peptide" evidence="7">
    <location>
        <begin position="1"/>
        <end position="22"/>
    </location>
</feature>
<dbReference type="InterPro" id="IPR023302">
    <property type="entry name" value="Pept_S9A_N"/>
</dbReference>
<feature type="domain" description="Peptidase S9 prolyl oligopeptidase catalytic" evidence="8">
    <location>
        <begin position="512"/>
        <end position="721"/>
    </location>
</feature>
<evidence type="ECO:0000259" key="9">
    <source>
        <dbReference type="Pfam" id="PF02897"/>
    </source>
</evidence>
<protein>
    <recommendedName>
        <fullName evidence="3">prolyl oligopeptidase</fullName>
        <ecNumber evidence="3">3.4.21.26</ecNumber>
    </recommendedName>
</protein>
<dbReference type="Gene3D" id="2.130.10.120">
    <property type="entry name" value="Prolyl oligopeptidase, N-terminal domain"/>
    <property type="match status" value="1"/>
</dbReference>
<dbReference type="PANTHER" id="PTHR42881:SF2">
    <property type="entry name" value="PROLYL ENDOPEPTIDASE"/>
    <property type="match status" value="1"/>
</dbReference>
<dbReference type="GO" id="GO:0006508">
    <property type="term" value="P:proteolysis"/>
    <property type="evidence" value="ECO:0007669"/>
    <property type="project" value="UniProtKB-KW"/>
</dbReference>
<dbReference type="InterPro" id="IPR002471">
    <property type="entry name" value="Pept_S9_AS"/>
</dbReference>
<dbReference type="GO" id="GO:0004252">
    <property type="term" value="F:serine-type endopeptidase activity"/>
    <property type="evidence" value="ECO:0007669"/>
    <property type="project" value="UniProtKB-EC"/>
</dbReference>
<dbReference type="PRINTS" id="PR00862">
    <property type="entry name" value="PROLIGOPTASE"/>
</dbReference>
<evidence type="ECO:0000256" key="1">
    <source>
        <dbReference type="ARBA" id="ARBA00001070"/>
    </source>
</evidence>
<sequence>MILRKSILALTVLLVFPGTTPAANRVNGFTDALPPAAGKPFQEKVCDTTIVDTYRYMEKLGDPEVTRWMQEQSAYARKVLNRIPGREGLLHKMQEFDDRKSAKAYNLTITETDRYFYLKQTPADETGKLYFRDGFAGTERLLFDPSAYRGDKKGSYVIGTIAPNNDGSKVAFTVYPNGSENASLLIMETEKVQLYPETISRCRFASPSWLPDGISFLYNRLEPSGKQEKNSQYASKTWLHRTGNDPSTDREIFSSALNTELEINPEDIPDVSYDKESGTLFAFVSNVDRRLKVYYSPATELEKDKITWKKLFEPEDEIHDFAVRNNELYLYTPKNAPGFRVLKTSLQNPDLKNAEVVIPEFRNAKLSGMVLTSRGIFYKLSLNGVQEELYHQEYGSLLPRKLTLPFHAGTITLSSKGFRYPEVWVVLAGWNRDYRRFRYDAESRSFVNETLSSPAQYPEYGDLAVEELMIPSHDGVDVPLSLIYKKDLGKNGSNPVLLYSYGAYGRSMTPFFSPSMLLWTLKGGILAVPHVRGGGELGDKWHTSGMKTTKANTWKDAISAAEFLVKNGYTSPGNIAINGASAGGILVGRAITERPDLFAAAIPQVGAMNPLRGETTANGPVNVPEFGTVKIPDECRALIAMDPYLNLRDGVNYPAALITAGINDPRVIAWQPAKFAARMQATTASSKPVLLFTDFEAGHGMGNSKTKNFEALADVLSFGLWQTGHPEFQK</sequence>
<evidence type="ECO:0000313" key="10">
    <source>
        <dbReference type="EMBL" id="KUL25722.1"/>
    </source>
</evidence>
<evidence type="ECO:0000259" key="8">
    <source>
        <dbReference type="Pfam" id="PF00326"/>
    </source>
</evidence>
<feature type="domain" description="Peptidase S9A N-terminal" evidence="9">
    <location>
        <begin position="44"/>
        <end position="388"/>
    </location>
</feature>
<gene>
    <name evidence="10" type="ORF">ASB62_06495</name>
</gene>
<dbReference type="SUPFAM" id="SSF53474">
    <property type="entry name" value="alpha/beta-Hydrolases"/>
    <property type="match status" value="1"/>
</dbReference>
<dbReference type="PROSITE" id="PS00708">
    <property type="entry name" value="PRO_ENDOPEP_SER"/>
    <property type="match status" value="1"/>
</dbReference>
<dbReference type="PANTHER" id="PTHR42881">
    <property type="entry name" value="PROLYL ENDOPEPTIDASE"/>
    <property type="match status" value="1"/>
</dbReference>
<comment type="catalytic activity">
    <reaction evidence="1">
        <text>Hydrolysis of Pro-|-Xaa &gt;&gt; Ala-|-Xaa in oligopeptides.</text>
        <dbReference type="EC" id="3.4.21.26"/>
    </reaction>
</comment>
<dbReference type="SUPFAM" id="SSF50993">
    <property type="entry name" value="Peptidase/esterase 'gauge' domain"/>
    <property type="match status" value="1"/>
</dbReference>
<dbReference type="OrthoDB" id="9801421at2"/>
<keyword evidence="11" id="KW-1185">Reference proteome</keyword>
<evidence type="ECO:0000256" key="6">
    <source>
        <dbReference type="ARBA" id="ARBA00022825"/>
    </source>
</evidence>
<proteinExistence type="inferred from homology"/>
<name>A0A124G8E6_CHLLI</name>
<reference evidence="10 11" key="1">
    <citation type="submission" date="2015-10" db="EMBL/GenBank/DDBJ databases">
        <title>Draft Genome Sequence of Chlorobium limicola strain Frasassi Growing under Artificial Lighting in the Frasassi Cave System.</title>
        <authorList>
            <person name="Mansor M."/>
            <person name="Macalady J."/>
        </authorList>
    </citation>
    <scope>NUCLEOTIDE SEQUENCE [LARGE SCALE GENOMIC DNA]</scope>
    <source>
        <strain evidence="10 11">Frasassi</strain>
    </source>
</reference>
<evidence type="ECO:0000256" key="7">
    <source>
        <dbReference type="SAM" id="SignalP"/>
    </source>
</evidence>
<dbReference type="EMBL" id="LMBR01000160">
    <property type="protein sequence ID" value="KUL25722.1"/>
    <property type="molecule type" value="Genomic_DNA"/>
</dbReference>
<keyword evidence="4" id="KW-0645">Protease</keyword>
<organism evidence="10 11">
    <name type="scientific">Chlorobium limicola</name>
    <dbReference type="NCBI Taxonomy" id="1092"/>
    <lineage>
        <taxon>Bacteria</taxon>
        <taxon>Pseudomonadati</taxon>
        <taxon>Chlorobiota</taxon>
        <taxon>Chlorobiia</taxon>
        <taxon>Chlorobiales</taxon>
        <taxon>Chlorobiaceae</taxon>
        <taxon>Chlorobium/Pelodictyon group</taxon>
        <taxon>Chlorobium</taxon>
    </lineage>
</organism>
<dbReference type="Proteomes" id="UP000053937">
    <property type="component" value="Unassembled WGS sequence"/>
</dbReference>
<dbReference type="Pfam" id="PF02897">
    <property type="entry name" value="Peptidase_S9_N"/>
    <property type="match status" value="1"/>
</dbReference>
<dbReference type="InterPro" id="IPR002470">
    <property type="entry name" value="Peptidase_S9A"/>
</dbReference>
<dbReference type="GO" id="GO:0005829">
    <property type="term" value="C:cytosol"/>
    <property type="evidence" value="ECO:0007669"/>
    <property type="project" value="TreeGrafter"/>
</dbReference>
<evidence type="ECO:0000256" key="4">
    <source>
        <dbReference type="ARBA" id="ARBA00022670"/>
    </source>
</evidence>
<dbReference type="Pfam" id="PF00326">
    <property type="entry name" value="Peptidase_S9"/>
    <property type="match status" value="1"/>
</dbReference>
<evidence type="ECO:0000256" key="3">
    <source>
        <dbReference type="ARBA" id="ARBA00011897"/>
    </source>
</evidence>
<keyword evidence="6" id="KW-0720">Serine protease</keyword>
<feature type="chain" id="PRO_5007171998" description="prolyl oligopeptidase" evidence="7">
    <location>
        <begin position="23"/>
        <end position="730"/>
    </location>
</feature>
<dbReference type="EC" id="3.4.21.26" evidence="3"/>
<evidence type="ECO:0000256" key="2">
    <source>
        <dbReference type="ARBA" id="ARBA00005228"/>
    </source>
</evidence>
<keyword evidence="5" id="KW-0378">Hydrolase</keyword>
<dbReference type="AlphaFoldDB" id="A0A124G8E6"/>
<dbReference type="InterPro" id="IPR051167">
    <property type="entry name" value="Prolyl_oligopep/macrocyclase"/>
</dbReference>
<keyword evidence="7" id="KW-0732">Signal</keyword>
<comment type="similarity">
    <text evidence="2">Belongs to the peptidase S9A family.</text>
</comment>
<accession>A0A124G8E6</accession>
<comment type="caution">
    <text evidence="10">The sequence shown here is derived from an EMBL/GenBank/DDBJ whole genome shotgun (WGS) entry which is preliminary data.</text>
</comment>
<evidence type="ECO:0000313" key="11">
    <source>
        <dbReference type="Proteomes" id="UP000053937"/>
    </source>
</evidence>